<feature type="compositionally biased region" description="Low complexity" evidence="1">
    <location>
        <begin position="150"/>
        <end position="174"/>
    </location>
</feature>
<name>A0A7M5V8W9_9CNID</name>
<feature type="region of interest" description="Disordered" evidence="1">
    <location>
        <begin position="656"/>
        <end position="743"/>
    </location>
</feature>
<feature type="region of interest" description="Disordered" evidence="1">
    <location>
        <begin position="514"/>
        <end position="550"/>
    </location>
</feature>
<keyword evidence="3" id="KW-1185">Reference proteome</keyword>
<feature type="region of interest" description="Disordered" evidence="1">
    <location>
        <begin position="149"/>
        <end position="174"/>
    </location>
</feature>
<organism evidence="2 3">
    <name type="scientific">Clytia hemisphaerica</name>
    <dbReference type="NCBI Taxonomy" id="252671"/>
    <lineage>
        <taxon>Eukaryota</taxon>
        <taxon>Metazoa</taxon>
        <taxon>Cnidaria</taxon>
        <taxon>Hydrozoa</taxon>
        <taxon>Hydroidolina</taxon>
        <taxon>Leptothecata</taxon>
        <taxon>Obeliida</taxon>
        <taxon>Clytiidae</taxon>
        <taxon>Clytia</taxon>
    </lineage>
</organism>
<dbReference type="OrthoDB" id="10640305at2759"/>
<feature type="compositionally biased region" description="Polar residues" evidence="1">
    <location>
        <begin position="532"/>
        <end position="550"/>
    </location>
</feature>
<dbReference type="EnsemblMetazoa" id="CLYHEMT005765.2">
    <property type="protein sequence ID" value="CLYHEMP005765.2"/>
    <property type="gene ID" value="CLYHEMG005765"/>
</dbReference>
<protein>
    <submittedName>
        <fullName evidence="2">Uncharacterized protein</fullName>
    </submittedName>
</protein>
<feature type="compositionally biased region" description="Low complexity" evidence="1">
    <location>
        <begin position="726"/>
        <end position="738"/>
    </location>
</feature>
<sequence>MEEKEEPFQFLHDNKITPPTLDLELNVASDDVEDDSDEVEPIIFHPALHDEKTSNKNLASVSLERKPAPSTDRELETKPTPQSSEVNTLVHLERSKPKQTQKKTKDSALMTYQYVERVSSNQEDKKDVPNLTKDIAEIELDNALYDKPVSTSSSSAMSTGTPSSLGDSGSSDSSLLGKLEDCVKTLREDHELRVIGDPALQVELSPSKNHFTATTDIKVKKTTRIDLREKETAFPLHKTVAQRYGSSLESNPGDDLDEQRNKIKEESLAIIRSREKELRSFGTSTDNSCCPQPKIGMARMALRPSIHSSAKYEMTSEARQQAVDCMLAKVDEIRMSISDPGCQIDSTGLITPNGDVKPVYDTFMNTSLRPNGERDAYDDVMDDKMEIDEEVEYVQNYVTFDQSTGESSSLMNTESQNSGTVLDIEKLESEALEENPHTVDTDTKMQVVGWNKYLDVDNSEQSTFKCSPVKSKSGNVFDSLFTNSFLSTTNTEAANSSSAAIVSTKPKRNILGTKSKKSALKTTKTSTRSDAEVTTTSKTEPKNVTFTTSRGTSTDSFADLLKETNSFKEELMKSEKKDMNKNFKALKGVNRELNFVDKKNQSNKQALTNKPPADVCLACSYDKVGETPLKHDQQFCQKIETSLTNGLVNGDKENLLSTSIADPSPQAPTTTSKSAKKKKRKKNKAAAANATNDVAPPGTSSSTTAQTPDTPSPLSETNQKLPHMNSTSVPDSSSLPSSQHNEELQKEINKIVKELEEMTNQKVLLHKDVSFGKPYNALPPSIDKEFLLLKIALESPGVLKGDMRNSTFDETNSNNFIGLVTLFIFLMHGNALKYNYPSLDIPFDVVSLFQCQIDDELYLIAGVCENDKTYKQKHKRSKLGSQFFHAVSNFLNNNTLDRLLNRINPTTPVSFLAPETNTTKLSSIINIMPDGTALNKLLSTTESITIQSNSKSLRNLNDLNLKVLPSLEPVDQEATCIMLENITIMPPKLISAVLKNLYNQSLEVVGLKLGYMPQASNPNNVRAVLAICIQDYRVSSSEQGHLLFNSRTPELKDLTISFQSAEDEQRPSNKPLLRYTLNSNRAFKQVVQWFGPHFTDLQDLKEHVEKLKTDMKKNTTNNNKKKKWGGADNPLKIAYACNFTNHAVVLVSSLVPSWFLPHVISNSKRKGITLQSISKNSVTIETLQAVGIPESVVEYYGHSPTSWKKASRKAKEVGSYTYLVFKGNSCVPRLNALMNNFVNYLQKGESESSLHQTFDNAQALRVLQQRKRGGSTTLRRRFDDKLTDNTLDKSECFTVLQMNDKTSQLSPSYPTVQRSDLHDLRSEIATTCKIPNVSLAAIVVYGEELQAQFSNLFRLLCFGGPNGLLVDSLIGVKLIENLSTEDVQELSPDECGTTNYANNSKHLLNRSALLLIVKTLDFLCTSKLRTTIDNFLNTSAKGRKESNGISMHSDAMHIINLMFAFFHPSELRHDLKSNSQLVSHVYIEDTHPFLTILDKIFQLKMKQTILTEKSGCVTHPQGLCASYKKFVPKKTVYLVQPQSMNYPCELLLREQISYAGVSIRYNRDHVLAILKAVSRIIRVGFRIVAWKFPLHENGVEYLRIVFCRSDALFFMNKFMDELETNFQQLTFEVTRSSTDLIMFVKNNFRKDAPSNSCGGIFHVNYFSLVNEFYFVKDELFETRSRRSMEWHPMNSSIGRNSFTRQRHMPYSTTVGDSTLEVSVLLLTNPLMIGHFAGNSLPRSCVFPELLQTFDETNYTCLASRLTSLSEANVDEVLDMYNVTDTKKRSIMKTLLTCPLRPFMVLVLIGSCIQSTFWLQIEKMHSEEEDVNILKKFTLITSSKKQVEHLAPAFFDHVLPNSKIEIHTALSELMDVESQLNI</sequence>
<evidence type="ECO:0000256" key="1">
    <source>
        <dbReference type="SAM" id="MobiDB-lite"/>
    </source>
</evidence>
<feature type="compositionally biased region" description="Basic and acidic residues" evidence="1">
    <location>
        <begin position="63"/>
        <end position="77"/>
    </location>
</feature>
<accession>A0A7M5V8W9</accession>
<proteinExistence type="predicted"/>
<evidence type="ECO:0000313" key="3">
    <source>
        <dbReference type="Proteomes" id="UP000594262"/>
    </source>
</evidence>
<reference evidence="2" key="1">
    <citation type="submission" date="2021-01" db="UniProtKB">
        <authorList>
            <consortium name="EnsemblMetazoa"/>
        </authorList>
    </citation>
    <scope>IDENTIFICATION</scope>
</reference>
<feature type="compositionally biased region" description="Acidic residues" evidence="1">
    <location>
        <begin position="30"/>
        <end position="40"/>
    </location>
</feature>
<dbReference type="Proteomes" id="UP000594262">
    <property type="component" value="Unplaced"/>
</dbReference>
<feature type="region of interest" description="Disordered" evidence="1">
    <location>
        <begin position="29"/>
        <end position="107"/>
    </location>
</feature>
<feature type="compositionally biased region" description="Polar residues" evidence="1">
    <location>
        <begin position="698"/>
        <end position="720"/>
    </location>
</feature>
<evidence type="ECO:0000313" key="2">
    <source>
        <dbReference type="EnsemblMetazoa" id="CLYHEMP005765.2"/>
    </source>
</evidence>
<feature type="compositionally biased region" description="Basic residues" evidence="1">
    <location>
        <begin position="674"/>
        <end position="684"/>
    </location>
</feature>